<reference evidence="1 2" key="1">
    <citation type="journal article" date="2020" name="BMC Genomics">
        <title>Intraspecific diversification of the crop wild relative Brassica cretica Lam. using demographic model selection.</title>
        <authorList>
            <person name="Kioukis A."/>
            <person name="Michalopoulou V.A."/>
            <person name="Briers L."/>
            <person name="Pirintsos S."/>
            <person name="Studholme D.J."/>
            <person name="Pavlidis P."/>
            <person name="Sarris P.F."/>
        </authorList>
    </citation>
    <scope>NUCLEOTIDE SEQUENCE [LARGE SCALE GENOMIC DNA]</scope>
    <source>
        <strain evidence="2">cv. PFS-1207/04</strain>
    </source>
</reference>
<name>A0ABQ7D3D9_BRACR</name>
<evidence type="ECO:0000313" key="1">
    <source>
        <dbReference type="EMBL" id="KAF3566386.1"/>
    </source>
</evidence>
<dbReference type="EMBL" id="QGKV02000759">
    <property type="protein sequence ID" value="KAF3566386.1"/>
    <property type="molecule type" value="Genomic_DNA"/>
</dbReference>
<organism evidence="1 2">
    <name type="scientific">Brassica cretica</name>
    <name type="common">Mustard</name>
    <dbReference type="NCBI Taxonomy" id="69181"/>
    <lineage>
        <taxon>Eukaryota</taxon>
        <taxon>Viridiplantae</taxon>
        <taxon>Streptophyta</taxon>
        <taxon>Embryophyta</taxon>
        <taxon>Tracheophyta</taxon>
        <taxon>Spermatophyta</taxon>
        <taxon>Magnoliopsida</taxon>
        <taxon>eudicotyledons</taxon>
        <taxon>Gunneridae</taxon>
        <taxon>Pentapetalae</taxon>
        <taxon>rosids</taxon>
        <taxon>malvids</taxon>
        <taxon>Brassicales</taxon>
        <taxon>Brassicaceae</taxon>
        <taxon>Brassiceae</taxon>
        <taxon>Brassica</taxon>
    </lineage>
</organism>
<sequence length="145" mass="16113">MRLGAGLYDLCGKNRALSRERLELVFVQGLLGRWIDDRFRSRAVRWQGDGLGDYVAVWSRCLVGFWRAIGIQEEVFYACDLRNFAGEELRSKTCPENLAVHSGMTYGLVELAVGIILELVPGPVNGFFRASSRSLSISGAAIVAW</sequence>
<keyword evidence="2" id="KW-1185">Reference proteome</keyword>
<gene>
    <name evidence="1" type="ORF">DY000_02016407</name>
</gene>
<protein>
    <submittedName>
        <fullName evidence="1">Uncharacterized protein</fullName>
    </submittedName>
</protein>
<evidence type="ECO:0000313" key="2">
    <source>
        <dbReference type="Proteomes" id="UP000266723"/>
    </source>
</evidence>
<dbReference type="Proteomes" id="UP000266723">
    <property type="component" value="Unassembled WGS sequence"/>
</dbReference>
<proteinExistence type="predicted"/>
<accession>A0ABQ7D3D9</accession>
<comment type="caution">
    <text evidence="1">The sequence shown here is derived from an EMBL/GenBank/DDBJ whole genome shotgun (WGS) entry which is preliminary data.</text>
</comment>